<dbReference type="Pfam" id="PF13412">
    <property type="entry name" value="HTH_24"/>
    <property type="match status" value="1"/>
</dbReference>
<organism evidence="5 6">
    <name type="scientific">Marivibrio halodurans</name>
    <dbReference type="NCBI Taxonomy" id="2039722"/>
    <lineage>
        <taxon>Bacteria</taxon>
        <taxon>Pseudomonadati</taxon>
        <taxon>Pseudomonadota</taxon>
        <taxon>Alphaproteobacteria</taxon>
        <taxon>Rhodospirillales</taxon>
        <taxon>Rhodospirillaceae</taxon>
        <taxon>Marivibrio</taxon>
    </lineage>
</organism>
<dbReference type="AlphaFoldDB" id="A0A8J7SPV2"/>
<dbReference type="InterPro" id="IPR000485">
    <property type="entry name" value="AsnC-type_HTH_dom"/>
</dbReference>
<dbReference type="GO" id="GO:0043200">
    <property type="term" value="P:response to amino acid"/>
    <property type="evidence" value="ECO:0007669"/>
    <property type="project" value="TreeGrafter"/>
</dbReference>
<dbReference type="PROSITE" id="PS00519">
    <property type="entry name" value="HTH_ASNC_1"/>
    <property type="match status" value="1"/>
</dbReference>
<reference evidence="5" key="1">
    <citation type="submission" date="2021-04" db="EMBL/GenBank/DDBJ databases">
        <authorList>
            <person name="Zhang D.-C."/>
        </authorList>
    </citation>
    <scope>NUCLEOTIDE SEQUENCE</scope>
    <source>
        <strain evidence="5">CGMCC 1.15697</strain>
    </source>
</reference>
<dbReference type="SUPFAM" id="SSF54909">
    <property type="entry name" value="Dimeric alpha+beta barrel"/>
    <property type="match status" value="1"/>
</dbReference>
<dbReference type="InterPro" id="IPR011991">
    <property type="entry name" value="ArsR-like_HTH"/>
</dbReference>
<evidence type="ECO:0000313" key="5">
    <source>
        <dbReference type="EMBL" id="MBP5858858.1"/>
    </source>
</evidence>
<dbReference type="CDD" id="cd00090">
    <property type="entry name" value="HTH_ARSR"/>
    <property type="match status" value="1"/>
</dbReference>
<dbReference type="InterPro" id="IPR019885">
    <property type="entry name" value="Tscrpt_reg_HTH_AsnC-type_CS"/>
</dbReference>
<dbReference type="Pfam" id="PF01037">
    <property type="entry name" value="AsnC_trans_reg"/>
    <property type="match status" value="1"/>
</dbReference>
<dbReference type="Proteomes" id="UP000672602">
    <property type="component" value="Unassembled WGS sequence"/>
</dbReference>
<protein>
    <submittedName>
        <fullName evidence="5">Lrp/AsnC family transcriptional regulator</fullName>
    </submittedName>
</protein>
<dbReference type="RefSeq" id="WP_210683451.1">
    <property type="nucleotide sequence ID" value="NZ_JAGMWN010000012.1"/>
</dbReference>
<keyword evidence="1" id="KW-0805">Transcription regulation</keyword>
<dbReference type="InterPro" id="IPR036388">
    <property type="entry name" value="WH-like_DNA-bd_sf"/>
</dbReference>
<dbReference type="GO" id="GO:0043565">
    <property type="term" value="F:sequence-specific DNA binding"/>
    <property type="evidence" value="ECO:0007669"/>
    <property type="project" value="InterPro"/>
</dbReference>
<evidence type="ECO:0000313" key="6">
    <source>
        <dbReference type="Proteomes" id="UP000672602"/>
    </source>
</evidence>
<dbReference type="Gene3D" id="1.10.10.10">
    <property type="entry name" value="Winged helix-like DNA-binding domain superfamily/Winged helix DNA-binding domain"/>
    <property type="match status" value="1"/>
</dbReference>
<proteinExistence type="predicted"/>
<dbReference type="InterPro" id="IPR019887">
    <property type="entry name" value="Tscrpt_reg_AsnC/Lrp_C"/>
</dbReference>
<dbReference type="PANTHER" id="PTHR30154:SF34">
    <property type="entry name" value="TRANSCRIPTIONAL REGULATOR AZLB"/>
    <property type="match status" value="1"/>
</dbReference>
<dbReference type="PANTHER" id="PTHR30154">
    <property type="entry name" value="LEUCINE-RESPONSIVE REGULATORY PROTEIN"/>
    <property type="match status" value="1"/>
</dbReference>
<dbReference type="InterPro" id="IPR011008">
    <property type="entry name" value="Dimeric_a/b-barrel"/>
</dbReference>
<dbReference type="Gene3D" id="3.30.70.920">
    <property type="match status" value="1"/>
</dbReference>
<feature type="domain" description="HTH asnC-type" evidence="4">
    <location>
        <begin position="10"/>
        <end position="83"/>
    </location>
</feature>
<accession>A0A8J7SPV2</accession>
<evidence type="ECO:0000256" key="3">
    <source>
        <dbReference type="ARBA" id="ARBA00023163"/>
    </source>
</evidence>
<evidence type="ECO:0000256" key="2">
    <source>
        <dbReference type="ARBA" id="ARBA00023125"/>
    </source>
</evidence>
<evidence type="ECO:0000256" key="1">
    <source>
        <dbReference type="ARBA" id="ARBA00023015"/>
    </source>
</evidence>
<dbReference type="GO" id="GO:0006355">
    <property type="term" value="P:regulation of DNA-templated transcription"/>
    <property type="evidence" value="ECO:0007669"/>
    <property type="project" value="UniProtKB-ARBA"/>
</dbReference>
<dbReference type="PROSITE" id="PS50956">
    <property type="entry name" value="HTH_ASNC_2"/>
    <property type="match status" value="1"/>
</dbReference>
<dbReference type="SMART" id="SM00344">
    <property type="entry name" value="HTH_ASNC"/>
    <property type="match status" value="1"/>
</dbReference>
<sequence>MPSDARAPKLDSIDLKILAALQRDGRMTKTALADAVGLSPSPAHERVKRLEAAGYITGYRALIDIDRLVATALVFVEFTLGRHGAVDFARFEQAMRAEEAVLFCYAIGGGVDYIALVVAPGIAAYQALVDEWLAADLGIERYFTYIVTKPVKPGDGWPIESLLAAAGRRL</sequence>
<dbReference type="InterPro" id="IPR036390">
    <property type="entry name" value="WH_DNA-bd_sf"/>
</dbReference>
<evidence type="ECO:0000259" key="4">
    <source>
        <dbReference type="PROSITE" id="PS50956"/>
    </source>
</evidence>
<dbReference type="EMBL" id="JAGMWN010000012">
    <property type="protein sequence ID" value="MBP5858858.1"/>
    <property type="molecule type" value="Genomic_DNA"/>
</dbReference>
<comment type="caution">
    <text evidence="5">The sequence shown here is derived from an EMBL/GenBank/DDBJ whole genome shotgun (WGS) entry which is preliminary data.</text>
</comment>
<gene>
    <name evidence="5" type="ORF">KAJ83_17700</name>
</gene>
<dbReference type="InterPro" id="IPR019888">
    <property type="entry name" value="Tscrpt_reg_AsnC-like"/>
</dbReference>
<dbReference type="SUPFAM" id="SSF46785">
    <property type="entry name" value="Winged helix' DNA-binding domain"/>
    <property type="match status" value="1"/>
</dbReference>
<dbReference type="PRINTS" id="PR00033">
    <property type="entry name" value="HTHASNC"/>
</dbReference>
<keyword evidence="2" id="KW-0238">DNA-binding</keyword>
<keyword evidence="3" id="KW-0804">Transcription</keyword>
<dbReference type="GO" id="GO:0005829">
    <property type="term" value="C:cytosol"/>
    <property type="evidence" value="ECO:0007669"/>
    <property type="project" value="TreeGrafter"/>
</dbReference>
<name>A0A8J7SPV2_9PROT</name>
<keyword evidence="6" id="KW-1185">Reference proteome</keyword>